<dbReference type="GO" id="GO:0005524">
    <property type="term" value="F:ATP binding"/>
    <property type="evidence" value="ECO:0007669"/>
    <property type="project" value="UniProtKB-KW"/>
</dbReference>
<evidence type="ECO:0000313" key="12">
    <source>
        <dbReference type="Proteomes" id="UP000178944"/>
    </source>
</evidence>
<dbReference type="InterPro" id="IPR050510">
    <property type="entry name" value="Cation_transp_ATPase_P-type"/>
</dbReference>
<dbReference type="Gene3D" id="1.20.1110.10">
    <property type="entry name" value="Calcium-transporting ATPase, transmembrane domain"/>
    <property type="match status" value="1"/>
</dbReference>
<feature type="transmembrane region" description="Helical" evidence="9">
    <location>
        <begin position="772"/>
        <end position="792"/>
    </location>
</feature>
<dbReference type="PRINTS" id="PR00120">
    <property type="entry name" value="HATPASE"/>
</dbReference>
<dbReference type="GO" id="GO:0016887">
    <property type="term" value="F:ATP hydrolysis activity"/>
    <property type="evidence" value="ECO:0007669"/>
    <property type="project" value="InterPro"/>
</dbReference>
<dbReference type="GO" id="GO:0036376">
    <property type="term" value="P:sodium ion export across plasma membrane"/>
    <property type="evidence" value="ECO:0007669"/>
    <property type="project" value="TreeGrafter"/>
</dbReference>
<dbReference type="InterPro" id="IPR006068">
    <property type="entry name" value="ATPase_P-typ_cation-transptr_C"/>
</dbReference>
<evidence type="ECO:0000313" key="11">
    <source>
        <dbReference type="EMBL" id="OGY55405.1"/>
    </source>
</evidence>
<proteinExistence type="inferred from homology"/>
<dbReference type="SUPFAM" id="SSF81660">
    <property type="entry name" value="Metal cation-transporting ATPase, ATP-binding domain N"/>
    <property type="match status" value="1"/>
</dbReference>
<evidence type="ECO:0000256" key="7">
    <source>
        <dbReference type="ARBA" id="ARBA00022989"/>
    </source>
</evidence>
<dbReference type="GO" id="GO:1990573">
    <property type="term" value="P:potassium ion import across plasma membrane"/>
    <property type="evidence" value="ECO:0007669"/>
    <property type="project" value="TreeGrafter"/>
</dbReference>
<dbReference type="Gene3D" id="2.70.150.10">
    <property type="entry name" value="Calcium-transporting ATPase, cytoplasmic transduction domain A"/>
    <property type="match status" value="1"/>
</dbReference>
<dbReference type="Gene3D" id="3.40.50.1000">
    <property type="entry name" value="HAD superfamily/HAD-like"/>
    <property type="match status" value="1"/>
</dbReference>
<evidence type="ECO:0000256" key="4">
    <source>
        <dbReference type="ARBA" id="ARBA00022741"/>
    </source>
</evidence>
<dbReference type="InterPro" id="IPR036412">
    <property type="entry name" value="HAD-like_sf"/>
</dbReference>
<dbReference type="Pfam" id="PF13246">
    <property type="entry name" value="Cation_ATPase"/>
    <property type="match status" value="1"/>
</dbReference>
<dbReference type="InterPro" id="IPR023299">
    <property type="entry name" value="ATPase_P-typ_cyto_dom_N"/>
</dbReference>
<sequence length="902" mass="98708">MDDVRWHAELLPKVLKKLKTQKAGLSVAQVEERRKKFGQNALPKEKPPGRSAILIAQFKSPLVYVLLAAAVISAVLLDWPDMLIIAAAVIVNVVLGYYQEAKANRAMMHLKTLVTFRAKVLRDGREVSVNSTALVPGDVVLLRAGDKITADGRLLDADNLTVIEAALTGESAPSRKTAAELPRGTALADRENMVYSGTVVASGRATVVVCTTGTKTEIGQISRLISETKEEPTPLQRQITSLSKALTMLIVGITGLIVILGGWQGRPIIAVGAEAHESMLLLAAAVAVSAIPEGLLIAITVILAIGMRAILKERALVRRLIATETLGSVSIICTDKTGTLTEGRMEVERLITYREHVSLNHGSDYRWAPDGGGRLKDHELITKISLLCSNATIENPEEQLEDLRIIGDPTEAALAAAGLRAGITRLALERLQPRLGEITFNSERKWMATWNRLDAKRNVIYIKGAPEKLLRHARFIRIDGQREPLTASRRAGLKRQYEQLTGQGLRLLAFSYRQVSANVTFTDDLTVLEGATVVGFAALKDPLRPEAKEMFRLTRQAGIRPIIVTGDHRLTAEAIVAELGLAITAHNVIEGADLDALSDEELQARVAEIDVYARVEPRHKLRIINAWQQRGEVVAMTGDGVNDAPALKAADVGLALGSGTDVAKETADIILLDDNFKTIVTAVERGRVIFENIRKVVLYLLSDSFSEIILITGALLLKLPMPILPAQILWINVIDDGLPGLALTNEPGEREVMADKPRPKTEPILNREVKTVIAIIGIVTNILLLGFFWLLHQFSNYDLTSLRTMLFTILAIDSLLYVFSCRSLRHSVLTMNPLTNKFLLVGVAVGVLLQLLAVYEPHLQRLLDTVALGPTEWLIVLGLASLNLLAIELTKHYFITKKRMGN</sequence>
<dbReference type="GO" id="GO:0006883">
    <property type="term" value="P:intracellular sodium ion homeostasis"/>
    <property type="evidence" value="ECO:0007669"/>
    <property type="project" value="TreeGrafter"/>
</dbReference>
<dbReference type="InterPro" id="IPR044492">
    <property type="entry name" value="P_typ_ATPase_HD_dom"/>
</dbReference>
<keyword evidence="7 9" id="KW-1133">Transmembrane helix</keyword>
<dbReference type="InterPro" id="IPR001757">
    <property type="entry name" value="P_typ_ATPase"/>
</dbReference>
<dbReference type="Pfam" id="PF08282">
    <property type="entry name" value="Hydrolase_3"/>
    <property type="match status" value="1"/>
</dbReference>
<keyword evidence="6" id="KW-1278">Translocase</keyword>
<evidence type="ECO:0000259" key="10">
    <source>
        <dbReference type="SMART" id="SM00831"/>
    </source>
</evidence>
<comment type="subcellular location">
    <subcellularLocation>
        <location evidence="1">Membrane</location>
        <topology evidence="1">Multi-pass membrane protein</topology>
    </subcellularLocation>
</comment>
<evidence type="ECO:0000256" key="2">
    <source>
        <dbReference type="ARBA" id="ARBA00005675"/>
    </source>
</evidence>
<dbReference type="GO" id="GO:0005886">
    <property type="term" value="C:plasma membrane"/>
    <property type="evidence" value="ECO:0007669"/>
    <property type="project" value="TreeGrafter"/>
</dbReference>
<dbReference type="InterPro" id="IPR023298">
    <property type="entry name" value="ATPase_P-typ_TM_dom_sf"/>
</dbReference>
<dbReference type="EMBL" id="MHIQ01000002">
    <property type="protein sequence ID" value="OGY55405.1"/>
    <property type="molecule type" value="Genomic_DNA"/>
</dbReference>
<organism evidence="11 12">
    <name type="scientific">Candidatus Buchananbacteria bacterium RIFCSPLOWO2_01_FULL_56_15</name>
    <dbReference type="NCBI Taxonomy" id="1797547"/>
    <lineage>
        <taxon>Bacteria</taxon>
        <taxon>Candidatus Buchananiibacteriota</taxon>
    </lineage>
</organism>
<feature type="transmembrane region" description="Helical" evidence="9">
    <location>
        <begin position="873"/>
        <end position="890"/>
    </location>
</feature>
<feature type="domain" description="Cation-transporting P-type ATPase N-terminal" evidence="10">
    <location>
        <begin position="5"/>
        <end position="78"/>
    </location>
</feature>
<dbReference type="SFLD" id="SFLDG00002">
    <property type="entry name" value="C1.7:_P-type_atpase_like"/>
    <property type="match status" value="1"/>
</dbReference>
<evidence type="ECO:0000256" key="8">
    <source>
        <dbReference type="ARBA" id="ARBA00023136"/>
    </source>
</evidence>
<evidence type="ECO:0000256" key="6">
    <source>
        <dbReference type="ARBA" id="ARBA00022967"/>
    </source>
</evidence>
<feature type="transmembrane region" description="Helical" evidence="9">
    <location>
        <begin position="804"/>
        <end position="822"/>
    </location>
</feature>
<dbReference type="InterPro" id="IPR059000">
    <property type="entry name" value="ATPase_P-type_domA"/>
</dbReference>
<reference evidence="11 12" key="1">
    <citation type="journal article" date="2016" name="Nat. Commun.">
        <title>Thousands of microbial genomes shed light on interconnected biogeochemical processes in an aquifer system.</title>
        <authorList>
            <person name="Anantharaman K."/>
            <person name="Brown C.T."/>
            <person name="Hug L.A."/>
            <person name="Sharon I."/>
            <person name="Castelle C.J."/>
            <person name="Probst A.J."/>
            <person name="Thomas B.C."/>
            <person name="Singh A."/>
            <person name="Wilkins M.J."/>
            <person name="Karaoz U."/>
            <person name="Brodie E.L."/>
            <person name="Williams K.H."/>
            <person name="Hubbard S.S."/>
            <person name="Banfield J.F."/>
        </authorList>
    </citation>
    <scope>NUCLEOTIDE SEQUENCE [LARGE SCALE GENOMIC DNA]</scope>
</reference>
<feature type="transmembrane region" description="Helical" evidence="9">
    <location>
        <begin position="82"/>
        <end position="98"/>
    </location>
</feature>
<dbReference type="Gene3D" id="3.40.1110.10">
    <property type="entry name" value="Calcium-transporting ATPase, cytoplasmic domain N"/>
    <property type="match status" value="1"/>
</dbReference>
<dbReference type="PANTHER" id="PTHR43294">
    <property type="entry name" value="SODIUM/POTASSIUM-TRANSPORTING ATPASE SUBUNIT ALPHA"/>
    <property type="match status" value="1"/>
</dbReference>
<feature type="transmembrane region" description="Helical" evidence="9">
    <location>
        <begin position="834"/>
        <end position="853"/>
    </location>
</feature>
<dbReference type="SUPFAM" id="SSF81653">
    <property type="entry name" value="Calcium ATPase, transduction domain A"/>
    <property type="match status" value="1"/>
</dbReference>
<gene>
    <name evidence="11" type="ORF">A2951_01055</name>
</gene>
<dbReference type="GO" id="GO:0005391">
    <property type="term" value="F:P-type sodium:potassium-exchanging transporter activity"/>
    <property type="evidence" value="ECO:0007669"/>
    <property type="project" value="TreeGrafter"/>
</dbReference>
<dbReference type="SUPFAM" id="SSF56784">
    <property type="entry name" value="HAD-like"/>
    <property type="match status" value="1"/>
</dbReference>
<evidence type="ECO:0000256" key="1">
    <source>
        <dbReference type="ARBA" id="ARBA00004141"/>
    </source>
</evidence>
<dbReference type="PRINTS" id="PR00119">
    <property type="entry name" value="CATATPASE"/>
</dbReference>
<dbReference type="Pfam" id="PF00690">
    <property type="entry name" value="Cation_ATPase_N"/>
    <property type="match status" value="1"/>
</dbReference>
<dbReference type="SFLD" id="SFLDF00027">
    <property type="entry name" value="p-type_atpase"/>
    <property type="match status" value="1"/>
</dbReference>
<dbReference type="Pfam" id="PF00122">
    <property type="entry name" value="E1-E2_ATPase"/>
    <property type="match status" value="1"/>
</dbReference>
<feature type="transmembrane region" description="Helical" evidence="9">
    <location>
        <begin position="283"/>
        <end position="311"/>
    </location>
</feature>
<dbReference type="SMART" id="SM00831">
    <property type="entry name" value="Cation_ATPase_N"/>
    <property type="match status" value="1"/>
</dbReference>
<evidence type="ECO:0000256" key="5">
    <source>
        <dbReference type="ARBA" id="ARBA00022840"/>
    </source>
</evidence>
<evidence type="ECO:0000256" key="9">
    <source>
        <dbReference type="SAM" id="Phobius"/>
    </source>
</evidence>
<dbReference type="AlphaFoldDB" id="A0A1G1YST1"/>
<dbReference type="Proteomes" id="UP000178944">
    <property type="component" value="Unassembled WGS sequence"/>
</dbReference>
<feature type="transmembrane region" description="Helical" evidence="9">
    <location>
        <begin position="52"/>
        <end position="76"/>
    </location>
</feature>
<protein>
    <recommendedName>
        <fullName evidence="10">Cation-transporting P-type ATPase N-terminal domain-containing protein</fullName>
    </recommendedName>
</protein>
<dbReference type="NCBIfam" id="TIGR01494">
    <property type="entry name" value="ATPase_P-type"/>
    <property type="match status" value="2"/>
</dbReference>
<dbReference type="GO" id="GO:0030007">
    <property type="term" value="P:intracellular potassium ion homeostasis"/>
    <property type="evidence" value="ECO:0007669"/>
    <property type="project" value="TreeGrafter"/>
</dbReference>
<keyword evidence="4" id="KW-0547">Nucleotide-binding</keyword>
<dbReference type="Pfam" id="PF00689">
    <property type="entry name" value="Cation_ATPase_C"/>
    <property type="match status" value="1"/>
</dbReference>
<dbReference type="PANTHER" id="PTHR43294:SF20">
    <property type="entry name" value="P-TYPE ATPASE"/>
    <property type="match status" value="1"/>
</dbReference>
<dbReference type="InterPro" id="IPR023214">
    <property type="entry name" value="HAD_sf"/>
</dbReference>
<keyword evidence="5" id="KW-0067">ATP-binding</keyword>
<dbReference type="SUPFAM" id="SSF81665">
    <property type="entry name" value="Calcium ATPase, transmembrane domain M"/>
    <property type="match status" value="1"/>
</dbReference>
<dbReference type="InterPro" id="IPR018303">
    <property type="entry name" value="ATPase_P-typ_P_site"/>
</dbReference>
<comment type="caution">
    <text evidence="11">The sequence shown here is derived from an EMBL/GenBank/DDBJ whole genome shotgun (WGS) entry which is preliminary data.</text>
</comment>
<feature type="transmembrane region" description="Helical" evidence="9">
    <location>
        <begin position="245"/>
        <end position="263"/>
    </location>
</feature>
<evidence type="ECO:0000256" key="3">
    <source>
        <dbReference type="ARBA" id="ARBA00022692"/>
    </source>
</evidence>
<keyword evidence="3 9" id="KW-0812">Transmembrane</keyword>
<comment type="similarity">
    <text evidence="2">Belongs to the cation transport ATPase (P-type) (TC 3.A.3) family. Type IIA subfamily.</text>
</comment>
<name>A0A1G1YST1_9BACT</name>
<dbReference type="SFLD" id="SFLDS00003">
    <property type="entry name" value="Haloacid_Dehalogenase"/>
    <property type="match status" value="1"/>
</dbReference>
<accession>A0A1G1YST1</accession>
<keyword evidence="8 9" id="KW-0472">Membrane</keyword>
<dbReference type="InterPro" id="IPR004014">
    <property type="entry name" value="ATPase_P-typ_cation-transptr_N"/>
</dbReference>
<dbReference type="InterPro" id="IPR008250">
    <property type="entry name" value="ATPase_P-typ_transduc_dom_A_sf"/>
</dbReference>
<dbReference type="PROSITE" id="PS00154">
    <property type="entry name" value="ATPASE_E1_E2"/>
    <property type="match status" value="1"/>
</dbReference>
<dbReference type="GO" id="GO:1902600">
    <property type="term" value="P:proton transmembrane transport"/>
    <property type="evidence" value="ECO:0007669"/>
    <property type="project" value="TreeGrafter"/>
</dbReference>